<gene>
    <name evidence="4" type="primary">proC</name>
    <name evidence="6" type="ORF">X907_0436</name>
</gene>
<dbReference type="Proteomes" id="UP000286954">
    <property type="component" value="Chromosome"/>
</dbReference>
<dbReference type="PANTHER" id="PTHR11645">
    <property type="entry name" value="PYRROLINE-5-CARBOXYLATE REDUCTASE"/>
    <property type="match status" value="1"/>
</dbReference>
<organism evidence="6 7">
    <name type="scientific">Glycocaulis alkaliphilus</name>
    <dbReference type="NCBI Taxonomy" id="1434191"/>
    <lineage>
        <taxon>Bacteria</taxon>
        <taxon>Pseudomonadati</taxon>
        <taxon>Pseudomonadota</taxon>
        <taxon>Alphaproteobacteria</taxon>
        <taxon>Maricaulales</taxon>
        <taxon>Maricaulaceae</taxon>
        <taxon>Glycocaulis</taxon>
    </lineage>
</organism>
<dbReference type="OrthoDB" id="9805754at2"/>
<dbReference type="EMBL" id="CP018911">
    <property type="protein sequence ID" value="AZU02984.1"/>
    <property type="molecule type" value="Genomic_DNA"/>
</dbReference>
<dbReference type="KEGG" id="gak:X907_0436"/>
<keyword evidence="4" id="KW-0963">Cytoplasm</keyword>
<evidence type="ECO:0000256" key="2">
    <source>
        <dbReference type="ARBA" id="ARBA00022857"/>
    </source>
</evidence>
<name>A0A3T0E6T3_9PROT</name>
<dbReference type="PIRSF" id="PIRSF000193">
    <property type="entry name" value="Pyrrol-5-carb_rd"/>
    <property type="match status" value="1"/>
</dbReference>
<protein>
    <recommendedName>
        <fullName evidence="4 5">Pyrroline-5-carboxylate reductase</fullName>
        <shortName evidence="4">P5C reductase</shortName>
        <shortName evidence="4">P5CR</shortName>
        <ecNumber evidence="4 5">1.5.1.2</ecNumber>
    </recommendedName>
    <alternativeName>
        <fullName evidence="4">PCA reductase</fullName>
    </alternativeName>
</protein>
<keyword evidence="4" id="KW-0028">Amino-acid biosynthesis</keyword>
<dbReference type="PANTHER" id="PTHR11645:SF0">
    <property type="entry name" value="PYRROLINE-5-CARBOXYLATE REDUCTASE 3"/>
    <property type="match status" value="1"/>
</dbReference>
<comment type="similarity">
    <text evidence="1 4">Belongs to the pyrroline-5-carboxylate reductase family.</text>
</comment>
<dbReference type="Gene3D" id="3.40.50.720">
    <property type="entry name" value="NAD(P)-binding Rossmann-like Domain"/>
    <property type="match status" value="1"/>
</dbReference>
<dbReference type="AlphaFoldDB" id="A0A3T0E6T3"/>
<dbReference type="Pfam" id="PF14748">
    <property type="entry name" value="P5CR_dimer"/>
    <property type="match status" value="1"/>
</dbReference>
<accession>A0A3T0E6T3</accession>
<comment type="catalytic activity">
    <reaction evidence="4">
        <text>L-proline + NADP(+) = (S)-1-pyrroline-5-carboxylate + NADPH + 2 H(+)</text>
        <dbReference type="Rhea" id="RHEA:14109"/>
        <dbReference type="ChEBI" id="CHEBI:15378"/>
        <dbReference type="ChEBI" id="CHEBI:17388"/>
        <dbReference type="ChEBI" id="CHEBI:57783"/>
        <dbReference type="ChEBI" id="CHEBI:58349"/>
        <dbReference type="ChEBI" id="CHEBI:60039"/>
        <dbReference type="EC" id="1.5.1.2"/>
    </reaction>
</comment>
<evidence type="ECO:0000256" key="5">
    <source>
        <dbReference type="NCBIfam" id="TIGR00112"/>
    </source>
</evidence>
<dbReference type="GO" id="GO:0055129">
    <property type="term" value="P:L-proline biosynthetic process"/>
    <property type="evidence" value="ECO:0007669"/>
    <property type="project" value="UniProtKB-UniRule"/>
</dbReference>
<evidence type="ECO:0000313" key="7">
    <source>
        <dbReference type="Proteomes" id="UP000286954"/>
    </source>
</evidence>
<dbReference type="FunFam" id="1.10.3730.10:FF:000001">
    <property type="entry name" value="Pyrroline-5-carboxylate reductase"/>
    <property type="match status" value="1"/>
</dbReference>
<dbReference type="SUPFAM" id="SSF48179">
    <property type="entry name" value="6-phosphogluconate dehydrogenase C-terminal domain-like"/>
    <property type="match status" value="1"/>
</dbReference>
<dbReference type="SUPFAM" id="SSF51735">
    <property type="entry name" value="NAD(P)-binding Rossmann-fold domains"/>
    <property type="match status" value="1"/>
</dbReference>
<evidence type="ECO:0000313" key="6">
    <source>
        <dbReference type="EMBL" id="AZU02984.1"/>
    </source>
</evidence>
<dbReference type="GO" id="GO:0004735">
    <property type="term" value="F:pyrroline-5-carboxylate reductase activity"/>
    <property type="evidence" value="ECO:0007669"/>
    <property type="project" value="UniProtKB-UniRule"/>
</dbReference>
<dbReference type="UniPathway" id="UPA00098">
    <property type="reaction ID" value="UER00361"/>
</dbReference>
<keyword evidence="3 4" id="KW-0560">Oxidoreductase</keyword>
<dbReference type="InterPro" id="IPR008927">
    <property type="entry name" value="6-PGluconate_DH-like_C_sf"/>
</dbReference>
<dbReference type="InterPro" id="IPR000304">
    <property type="entry name" value="Pyrroline-COOH_reductase"/>
</dbReference>
<evidence type="ECO:0000256" key="1">
    <source>
        <dbReference type="ARBA" id="ARBA00005525"/>
    </source>
</evidence>
<dbReference type="InterPro" id="IPR029036">
    <property type="entry name" value="P5CR_dimer"/>
</dbReference>
<keyword evidence="4" id="KW-0641">Proline biosynthesis</keyword>
<dbReference type="EC" id="1.5.1.2" evidence="4 5"/>
<comment type="pathway">
    <text evidence="4">Amino-acid biosynthesis; L-proline biosynthesis; L-proline from L-glutamate 5-semialdehyde: step 1/1.</text>
</comment>
<comment type="catalytic activity">
    <reaction evidence="4">
        <text>L-proline + NAD(+) = (S)-1-pyrroline-5-carboxylate + NADH + 2 H(+)</text>
        <dbReference type="Rhea" id="RHEA:14105"/>
        <dbReference type="ChEBI" id="CHEBI:15378"/>
        <dbReference type="ChEBI" id="CHEBI:17388"/>
        <dbReference type="ChEBI" id="CHEBI:57540"/>
        <dbReference type="ChEBI" id="CHEBI:57945"/>
        <dbReference type="ChEBI" id="CHEBI:60039"/>
        <dbReference type="EC" id="1.5.1.2"/>
    </reaction>
</comment>
<sequence length="286" mass="29175">MSASNERTGKVALIGAGRMGLALAAGWLRARRGGLDCDTLIIVEPNPSEELNALAGKYAIKVMPTLTKAAATGLDRVVLAVKPQVLPALGEDLAGKLPRDALIISILAGAGLIGLGRLFPGHPIVRAMPNTPGSIGKGISVAISNIEADPPHFRAAADALLKVLGSVEWVEDERMMDAVTAVSGSGPAYVFLMCEALARAGEAEGLPTELAEKLAVATVAGAGALLEDGHKRKTADAAALRRAVTSPGGTTQAALDVMMAGGGLPMLVRNAVSAAERQSRKLGSAL</sequence>
<comment type="subcellular location">
    <subcellularLocation>
        <location evidence="4">Cytoplasm</location>
    </subcellularLocation>
</comment>
<dbReference type="HAMAP" id="MF_01925">
    <property type="entry name" value="P5C_reductase"/>
    <property type="match status" value="1"/>
</dbReference>
<dbReference type="InterPro" id="IPR028939">
    <property type="entry name" value="P5C_Rdtase_cat_N"/>
</dbReference>
<dbReference type="RefSeq" id="WP_127565418.1">
    <property type="nucleotide sequence ID" value="NZ_BMFB01000002.1"/>
</dbReference>
<evidence type="ECO:0000256" key="3">
    <source>
        <dbReference type="ARBA" id="ARBA00023002"/>
    </source>
</evidence>
<reference evidence="6 7" key="1">
    <citation type="submission" date="2016-12" db="EMBL/GenBank/DDBJ databases">
        <title>The genome of dimorphic prosthecate Glycocaulis alkaliphilus 6b-8t, isolated from crude oil dictates its adaptability in petroleum environments.</title>
        <authorList>
            <person name="Wu X.-L."/>
            <person name="Geng S."/>
        </authorList>
    </citation>
    <scope>NUCLEOTIDE SEQUENCE [LARGE SCALE GENOMIC DNA]</scope>
    <source>
        <strain evidence="6 7">6B-8</strain>
    </source>
</reference>
<dbReference type="GO" id="GO:0005737">
    <property type="term" value="C:cytoplasm"/>
    <property type="evidence" value="ECO:0007669"/>
    <property type="project" value="UniProtKB-SubCell"/>
</dbReference>
<dbReference type="Gene3D" id="1.10.3730.10">
    <property type="entry name" value="ProC C-terminal domain-like"/>
    <property type="match status" value="1"/>
</dbReference>
<evidence type="ECO:0000256" key="4">
    <source>
        <dbReference type="HAMAP-Rule" id="MF_01925"/>
    </source>
</evidence>
<comment type="function">
    <text evidence="4">Catalyzes the reduction of 1-pyrroline-5-carboxylate (PCA) to L-proline.</text>
</comment>
<keyword evidence="2 4" id="KW-0521">NADP</keyword>
<dbReference type="InterPro" id="IPR036291">
    <property type="entry name" value="NAD(P)-bd_dom_sf"/>
</dbReference>
<proteinExistence type="inferred from homology"/>
<keyword evidence="7" id="KW-1185">Reference proteome</keyword>
<dbReference type="NCBIfam" id="TIGR00112">
    <property type="entry name" value="proC"/>
    <property type="match status" value="1"/>
</dbReference>
<dbReference type="Pfam" id="PF03807">
    <property type="entry name" value="F420_oxidored"/>
    <property type="match status" value="1"/>
</dbReference>